<dbReference type="GO" id="GO:0006817">
    <property type="term" value="P:phosphate ion transport"/>
    <property type="evidence" value="ECO:0007669"/>
    <property type="project" value="UniProtKB-KW"/>
</dbReference>
<keyword evidence="4" id="KW-0813">Transport</keyword>
<proteinExistence type="inferred from homology"/>
<comment type="subunit">
    <text evidence="3">Homodimer.</text>
</comment>
<comment type="similarity">
    <text evidence="2">Belongs to the PhoU family.</text>
</comment>
<evidence type="ECO:0000256" key="2">
    <source>
        <dbReference type="ARBA" id="ARBA00008107"/>
    </source>
</evidence>
<protein>
    <submittedName>
        <fullName evidence="8">Phosphate-specific transport system accessory protein PhoU homolog 1</fullName>
    </submittedName>
</protein>
<reference evidence="9" key="1">
    <citation type="submission" date="2017-06" db="EMBL/GenBank/DDBJ databases">
        <title>Complete Genome Sequence of Mycobacterium shigaense.</title>
        <authorList>
            <person name="Fukano H."/>
            <person name="Yoshida M."/>
            <person name="Kazumi Y."/>
            <person name="Ogura Y."/>
            <person name="Mitarai S."/>
            <person name="Hayashi T."/>
            <person name="Hoshino Y."/>
        </authorList>
    </citation>
    <scope>NUCLEOTIDE SEQUENCE [LARGE SCALE GENOMIC DNA]</scope>
    <source>
        <strain evidence="9">UN-152</strain>
    </source>
</reference>
<dbReference type="Proteomes" id="UP000217736">
    <property type="component" value="Chromosome"/>
</dbReference>
<gene>
    <name evidence="8" type="primary">phoU1_1</name>
    <name evidence="8" type="ORF">MSG_01139</name>
</gene>
<dbReference type="InterPro" id="IPR028366">
    <property type="entry name" value="PhoU"/>
</dbReference>
<sequence>MRPRFTGRLTAGGVYSQVPFRSSIGGFGHLRAVADCGKFALMRTAYHQQLTELTAQLGEMCGLAGAAIQAATRALLDADIAAAEQVIRDHERIVTMRTQVDKAAFALLALQQPVAGELREIFSAIQIIGDVERMGALAVHVAEIARHQYPKHVIPGHLRECFTAMGALAIALGDSARQVLVSGDPLEAARLHEQDDAMDELYRQLLSGLIDGEWPHAVSDGVEAALLGRFYERFADHAVEIGRRVIFMSSGELPREDPISTF</sequence>
<dbReference type="PANTHER" id="PTHR42930:SF3">
    <property type="entry name" value="PHOSPHATE-SPECIFIC TRANSPORT SYSTEM ACCESSORY PROTEIN PHOU"/>
    <property type="match status" value="1"/>
</dbReference>
<evidence type="ECO:0000256" key="5">
    <source>
        <dbReference type="ARBA" id="ARBA00022490"/>
    </source>
</evidence>
<evidence type="ECO:0000256" key="4">
    <source>
        <dbReference type="ARBA" id="ARBA00022448"/>
    </source>
</evidence>
<evidence type="ECO:0000313" key="9">
    <source>
        <dbReference type="Proteomes" id="UP000217736"/>
    </source>
</evidence>
<evidence type="ECO:0000259" key="7">
    <source>
        <dbReference type="Pfam" id="PF01895"/>
    </source>
</evidence>
<keyword evidence="6" id="KW-0592">Phosphate transport</keyword>
<evidence type="ECO:0000256" key="3">
    <source>
        <dbReference type="ARBA" id="ARBA00011738"/>
    </source>
</evidence>
<accession>A0A1Z4EED0</accession>
<feature type="domain" description="PhoU" evidence="7">
    <location>
        <begin position="164"/>
        <end position="245"/>
    </location>
</feature>
<keyword evidence="9" id="KW-1185">Reference proteome</keyword>
<dbReference type="EMBL" id="AP018164">
    <property type="protein sequence ID" value="BAX91298.1"/>
    <property type="molecule type" value="Genomic_DNA"/>
</dbReference>
<dbReference type="GO" id="GO:0045936">
    <property type="term" value="P:negative regulation of phosphate metabolic process"/>
    <property type="evidence" value="ECO:0007669"/>
    <property type="project" value="InterPro"/>
</dbReference>
<dbReference type="NCBIfam" id="TIGR02135">
    <property type="entry name" value="phoU_full"/>
    <property type="match status" value="1"/>
</dbReference>
<keyword evidence="5" id="KW-0963">Cytoplasm</keyword>
<organism evidence="8 9">
    <name type="scientific">Mycobacterium shigaense</name>
    <dbReference type="NCBI Taxonomy" id="722731"/>
    <lineage>
        <taxon>Bacteria</taxon>
        <taxon>Bacillati</taxon>
        <taxon>Actinomycetota</taxon>
        <taxon>Actinomycetes</taxon>
        <taxon>Mycobacteriales</taxon>
        <taxon>Mycobacteriaceae</taxon>
        <taxon>Mycobacterium</taxon>
        <taxon>Mycobacterium simiae complex</taxon>
    </lineage>
</organism>
<evidence type="ECO:0000256" key="6">
    <source>
        <dbReference type="ARBA" id="ARBA00022592"/>
    </source>
</evidence>
<comment type="subcellular location">
    <subcellularLocation>
        <location evidence="1">Cytoplasm</location>
    </subcellularLocation>
</comment>
<dbReference type="InterPro" id="IPR026022">
    <property type="entry name" value="PhoU_dom"/>
</dbReference>
<dbReference type="Pfam" id="PF01895">
    <property type="entry name" value="PhoU"/>
    <property type="match status" value="2"/>
</dbReference>
<evidence type="ECO:0000256" key="1">
    <source>
        <dbReference type="ARBA" id="ARBA00004496"/>
    </source>
</evidence>
<dbReference type="KEGG" id="mshg:MSG_01139"/>
<dbReference type="InterPro" id="IPR038078">
    <property type="entry name" value="PhoU-like_sf"/>
</dbReference>
<dbReference type="Gene3D" id="1.20.58.220">
    <property type="entry name" value="Phosphate transport system protein phou homolog 2, domain 2"/>
    <property type="match status" value="1"/>
</dbReference>
<evidence type="ECO:0000313" key="8">
    <source>
        <dbReference type="EMBL" id="BAX91298.1"/>
    </source>
</evidence>
<feature type="domain" description="PhoU" evidence="7">
    <location>
        <begin position="58"/>
        <end position="144"/>
    </location>
</feature>
<dbReference type="AlphaFoldDB" id="A0A1Z4EED0"/>
<dbReference type="PIRSF" id="PIRSF003107">
    <property type="entry name" value="PhoU"/>
    <property type="match status" value="1"/>
</dbReference>
<name>A0A1Z4EED0_9MYCO</name>
<dbReference type="FunFam" id="1.20.58.220:FF:000004">
    <property type="entry name" value="Phosphate-specific transport system accessory protein PhoU"/>
    <property type="match status" value="1"/>
</dbReference>
<dbReference type="GO" id="GO:0030643">
    <property type="term" value="P:intracellular phosphate ion homeostasis"/>
    <property type="evidence" value="ECO:0007669"/>
    <property type="project" value="InterPro"/>
</dbReference>
<dbReference type="GO" id="GO:0005737">
    <property type="term" value="C:cytoplasm"/>
    <property type="evidence" value="ECO:0007669"/>
    <property type="project" value="UniProtKB-SubCell"/>
</dbReference>
<dbReference type="SUPFAM" id="SSF109755">
    <property type="entry name" value="PhoU-like"/>
    <property type="match status" value="1"/>
</dbReference>
<dbReference type="PANTHER" id="PTHR42930">
    <property type="entry name" value="PHOSPHATE-SPECIFIC TRANSPORT SYSTEM ACCESSORY PROTEIN PHOU"/>
    <property type="match status" value="1"/>
</dbReference>